<dbReference type="KEGG" id="samb:SAM23877_p086"/>
<name>A0A0K2B5W2_STRA7</name>
<evidence type="ECO:0000313" key="1">
    <source>
        <dbReference type="EMBL" id="AKZ60795.1"/>
    </source>
</evidence>
<gene>
    <name evidence="1" type="ORF">SAM23877_p086</name>
</gene>
<geneLocation type="plasmid" evidence="1 2">
    <name>pSAM1</name>
</geneLocation>
<organism evidence="1 2">
    <name type="scientific">Streptomyces ambofaciens (strain ATCC 23877 / 3486 / DSM 40053 / JCM 4204 / NBRC 12836 / NRRL B-2516)</name>
    <dbReference type="NCBI Taxonomy" id="278992"/>
    <lineage>
        <taxon>Bacteria</taxon>
        <taxon>Bacillati</taxon>
        <taxon>Actinomycetota</taxon>
        <taxon>Actinomycetes</taxon>
        <taxon>Kitasatosporales</taxon>
        <taxon>Streptomycetaceae</taxon>
        <taxon>Streptomyces</taxon>
    </lineage>
</organism>
<keyword evidence="1" id="KW-0614">Plasmid</keyword>
<evidence type="ECO:0000313" key="2">
    <source>
        <dbReference type="Proteomes" id="UP000061018"/>
    </source>
</evidence>
<dbReference type="EMBL" id="CP012383">
    <property type="protein sequence ID" value="AKZ60795.1"/>
    <property type="molecule type" value="Genomic_DNA"/>
</dbReference>
<dbReference type="AlphaFoldDB" id="A0A0K2B5W2"/>
<reference evidence="2" key="1">
    <citation type="journal article" date="2015" name="J. Biotechnol.">
        <title>Complete genome sequence of Streptomyces ambofaciens ATCC 23877, the spiramycin producer.</title>
        <authorList>
            <person name="Thibessard A."/>
            <person name="Haas D."/>
            <person name="Gerbaud C."/>
            <person name="Aigle B."/>
            <person name="Lautru S."/>
            <person name="Pernodet J.L."/>
            <person name="Leblond P."/>
        </authorList>
    </citation>
    <scope>NUCLEOTIDE SEQUENCE [LARGE SCALE GENOMIC DNA]</scope>
    <source>
        <strain evidence="2">ATCC 23877 / 3486 / DSM 40053 / JCM 4204 / NBRC 12836 / NRRL B-2516</strain>
        <plasmid evidence="2">pSAM1</plasmid>
    </source>
</reference>
<accession>A0A0K2B5W2</accession>
<proteinExistence type="predicted"/>
<dbReference type="Proteomes" id="UP000061018">
    <property type="component" value="Plasmid pSAM1"/>
</dbReference>
<protein>
    <submittedName>
        <fullName evidence="1">Uncharacterized protein</fullName>
    </submittedName>
</protein>
<sequence>MARTPADRSTTRPSLRDGLAEVSAFVAGTQRADLAAFVDAALAPGGWEQLRATDPSRVEGSHNLAMNIPESIRDQIKAAAAADPAATTLTAKVNEGLAEYLAGRFKMPRWVDRRSVQPEARVNLNVMASKLLSTQATEKIRQETHDRRASSARVAAEYLMFTYKLGRYAPGARVALPQGAERNPEVPRRVRDLIRELSAASGERVHDIVNEGFQKFLDGEFDPQPVVWSAEDAADMVPMRMRPNDALHDRVKEACKGHPVLNAKTGPNVLAIDYLLDQLGIEADRAE</sequence>
<dbReference type="RefSeq" id="WP_053143343.1">
    <property type="nucleotide sequence ID" value="NZ_CP012383.1"/>
</dbReference>